<dbReference type="InterPro" id="IPR029071">
    <property type="entry name" value="Ubiquitin-like_domsf"/>
</dbReference>
<feature type="domain" description="Ubiquitin-like" evidence="12">
    <location>
        <begin position="2"/>
        <end position="72"/>
    </location>
</feature>
<feature type="region of interest" description="Disordered" evidence="11">
    <location>
        <begin position="122"/>
        <end position="165"/>
    </location>
</feature>
<keyword evidence="4" id="KW-0479">Metal-binding</keyword>
<dbReference type="SUPFAM" id="SSF57829">
    <property type="entry name" value="Zn-binding ribosomal proteins"/>
    <property type="match status" value="1"/>
</dbReference>
<protein>
    <recommendedName>
        <fullName evidence="12">Ubiquitin-like domain-containing protein</fullName>
    </recommendedName>
</protein>
<evidence type="ECO:0000256" key="2">
    <source>
        <dbReference type="ARBA" id="ARBA00009805"/>
    </source>
</evidence>
<evidence type="ECO:0000256" key="9">
    <source>
        <dbReference type="ARBA" id="ARBA00022980"/>
    </source>
</evidence>
<evidence type="ECO:0000256" key="1">
    <source>
        <dbReference type="ARBA" id="ARBA00008373"/>
    </source>
</evidence>
<dbReference type="AlphaFoldDB" id="A0A6T1DS40"/>
<dbReference type="PANTHER" id="PTHR10768:SF0">
    <property type="entry name" value="RIBOSOMAL PROTEIN L37"/>
    <property type="match status" value="1"/>
</dbReference>
<evidence type="ECO:0000256" key="4">
    <source>
        <dbReference type="ARBA" id="ARBA00022723"/>
    </source>
</evidence>
<dbReference type="FunFam" id="2.20.25.30:FF:000001">
    <property type="entry name" value="Ribosomal protein L37"/>
    <property type="match status" value="1"/>
</dbReference>
<gene>
    <name evidence="13" type="ORF">AMON00008_LOCUS31463</name>
    <name evidence="14" type="ORF">AMON00008_LOCUS31470</name>
</gene>
<dbReference type="PANTHER" id="PTHR10768">
    <property type="entry name" value="60S RIBOSOMAL PROTEIN L37"/>
    <property type="match status" value="1"/>
</dbReference>
<evidence type="ECO:0000256" key="11">
    <source>
        <dbReference type="SAM" id="MobiDB-lite"/>
    </source>
</evidence>
<evidence type="ECO:0000259" key="12">
    <source>
        <dbReference type="PROSITE" id="PS50053"/>
    </source>
</evidence>
<reference evidence="14" key="1">
    <citation type="submission" date="2021-01" db="EMBL/GenBank/DDBJ databases">
        <authorList>
            <person name="Corre E."/>
            <person name="Pelletier E."/>
            <person name="Niang G."/>
            <person name="Scheremetjew M."/>
            <person name="Finn R."/>
            <person name="Kale V."/>
            <person name="Holt S."/>
            <person name="Cochrane G."/>
            <person name="Meng A."/>
            <person name="Brown T."/>
            <person name="Cohen L."/>
        </authorList>
    </citation>
    <scope>NUCLEOTIDE SEQUENCE</scope>
    <source>
        <strain evidence="14">CCMP3105</strain>
    </source>
</reference>
<keyword evidence="10" id="KW-0687">Ribonucleoprotein</keyword>
<dbReference type="HAMAP" id="MF_00547">
    <property type="entry name" value="Ribosomal_eL37"/>
    <property type="match status" value="1"/>
</dbReference>
<dbReference type="GO" id="GO:0019843">
    <property type="term" value="F:rRNA binding"/>
    <property type="evidence" value="ECO:0007669"/>
    <property type="project" value="UniProtKB-KW"/>
</dbReference>
<dbReference type="SMART" id="SM00213">
    <property type="entry name" value="UBQ"/>
    <property type="match status" value="1"/>
</dbReference>
<evidence type="ECO:0000256" key="3">
    <source>
        <dbReference type="ARBA" id="ARBA00022499"/>
    </source>
</evidence>
<evidence type="ECO:0000256" key="8">
    <source>
        <dbReference type="ARBA" id="ARBA00022884"/>
    </source>
</evidence>
<dbReference type="InterPro" id="IPR000626">
    <property type="entry name" value="Ubiquitin-like_dom"/>
</dbReference>
<evidence type="ECO:0000256" key="10">
    <source>
        <dbReference type="ARBA" id="ARBA00023274"/>
    </source>
</evidence>
<dbReference type="EMBL" id="HBNR01045236">
    <property type="protein sequence ID" value="CAE4606156.1"/>
    <property type="molecule type" value="Transcribed_RNA"/>
</dbReference>
<dbReference type="InterPro" id="IPR011331">
    <property type="entry name" value="Ribosomal_eL37/eL43"/>
</dbReference>
<dbReference type="InterPro" id="IPR011332">
    <property type="entry name" value="Ribosomal_zn-bd"/>
</dbReference>
<dbReference type="GO" id="GO:0022625">
    <property type="term" value="C:cytosolic large ribosomal subunit"/>
    <property type="evidence" value="ECO:0007669"/>
    <property type="project" value="TreeGrafter"/>
</dbReference>
<keyword evidence="7" id="KW-0862">Zinc</keyword>
<dbReference type="PROSITE" id="PS01077">
    <property type="entry name" value="RIBOSOMAL_L37E"/>
    <property type="match status" value="1"/>
</dbReference>
<dbReference type="GO" id="GO:0003735">
    <property type="term" value="F:structural constituent of ribosome"/>
    <property type="evidence" value="ECO:0007669"/>
    <property type="project" value="InterPro"/>
</dbReference>
<keyword evidence="3" id="KW-1017">Isopeptide bond</keyword>
<evidence type="ECO:0000313" key="13">
    <source>
        <dbReference type="EMBL" id="CAE4606142.1"/>
    </source>
</evidence>
<accession>A0A6T1DS40</accession>
<organism evidence="14">
    <name type="scientific">Alexandrium monilatum</name>
    <dbReference type="NCBI Taxonomy" id="311494"/>
    <lineage>
        <taxon>Eukaryota</taxon>
        <taxon>Sar</taxon>
        <taxon>Alveolata</taxon>
        <taxon>Dinophyceae</taxon>
        <taxon>Gonyaulacales</taxon>
        <taxon>Pyrocystaceae</taxon>
        <taxon>Alexandrium</taxon>
    </lineage>
</organism>
<proteinExistence type="inferred from homology"/>
<dbReference type="GO" id="GO:0006412">
    <property type="term" value="P:translation"/>
    <property type="evidence" value="ECO:0007669"/>
    <property type="project" value="InterPro"/>
</dbReference>
<dbReference type="Gene3D" id="2.20.25.30">
    <property type="match status" value="1"/>
</dbReference>
<dbReference type="SUPFAM" id="SSF54236">
    <property type="entry name" value="Ubiquitin-like"/>
    <property type="match status" value="1"/>
</dbReference>
<dbReference type="Pfam" id="PF01907">
    <property type="entry name" value="Ribosomal_L37e"/>
    <property type="match status" value="1"/>
</dbReference>
<comment type="similarity">
    <text evidence="1">In the N-terminal section; belongs to the ubiquitin family.</text>
</comment>
<dbReference type="PROSITE" id="PS50053">
    <property type="entry name" value="UBIQUITIN_2"/>
    <property type="match status" value="1"/>
</dbReference>
<dbReference type="Pfam" id="PF00240">
    <property type="entry name" value="ubiquitin"/>
    <property type="match status" value="1"/>
</dbReference>
<evidence type="ECO:0000256" key="5">
    <source>
        <dbReference type="ARBA" id="ARBA00022730"/>
    </source>
</evidence>
<evidence type="ECO:0000256" key="7">
    <source>
        <dbReference type="ARBA" id="ARBA00022833"/>
    </source>
</evidence>
<keyword evidence="6" id="KW-0863">Zinc-finger</keyword>
<dbReference type="EMBL" id="HBNR01045229">
    <property type="protein sequence ID" value="CAE4606142.1"/>
    <property type="molecule type" value="Transcribed_RNA"/>
</dbReference>
<dbReference type="Gene3D" id="3.10.20.90">
    <property type="entry name" value="Phosphatidylinositol 3-kinase Catalytic Subunit, Chain A, domain 1"/>
    <property type="match status" value="1"/>
</dbReference>
<dbReference type="InterPro" id="IPR018267">
    <property type="entry name" value="Ribosomal_eL37_CS"/>
</dbReference>
<evidence type="ECO:0000313" key="14">
    <source>
        <dbReference type="EMBL" id="CAE4606156.1"/>
    </source>
</evidence>
<dbReference type="GO" id="GO:0008270">
    <property type="term" value="F:zinc ion binding"/>
    <property type="evidence" value="ECO:0007669"/>
    <property type="project" value="UniProtKB-KW"/>
</dbReference>
<keyword evidence="9" id="KW-0689">Ribosomal protein</keyword>
<sequence length="165" mass="17765">MPQLFARTVGGETVALNVDVSMTVGELKAGLADSAGAAAVFGGVSLEDTLTVGECGLGEGSTLHLLSLLPGGGDGTPAMGKRHKKTHGLCPRCGKRSFHYQKKRCAACGYPSARLRHYNWSKKAKRRKAPGTGRMRYLKTMPRRFKHGFREGTAPPPRKKGTEKQ</sequence>
<name>A0A6T1DS40_9DINO</name>
<keyword evidence="8" id="KW-0694">RNA-binding</keyword>
<dbReference type="NCBIfam" id="NF003214">
    <property type="entry name" value="PRK04179.1"/>
    <property type="match status" value="1"/>
</dbReference>
<comment type="similarity">
    <text evidence="2">Belongs to the eukaryotic ribosomal protein eL37 family.</text>
</comment>
<evidence type="ECO:0000256" key="6">
    <source>
        <dbReference type="ARBA" id="ARBA00022771"/>
    </source>
</evidence>
<keyword evidence="5" id="KW-0699">rRNA-binding</keyword>
<dbReference type="InterPro" id="IPR001569">
    <property type="entry name" value="Ribosomal_eL37"/>
</dbReference>